<protein>
    <submittedName>
        <fullName evidence="2">Uncharacterized protein</fullName>
    </submittedName>
</protein>
<dbReference type="AlphaFoldDB" id="A0A7Y9KJR6"/>
<name>A0A7Y9KJR6_9MICO</name>
<feature type="region of interest" description="Disordered" evidence="1">
    <location>
        <begin position="1"/>
        <end position="43"/>
    </location>
</feature>
<evidence type="ECO:0000313" key="2">
    <source>
        <dbReference type="EMBL" id="NYE18054.1"/>
    </source>
</evidence>
<organism evidence="2 3">
    <name type="scientific">Microbacterium immunditiarum</name>
    <dbReference type="NCBI Taxonomy" id="337480"/>
    <lineage>
        <taxon>Bacteria</taxon>
        <taxon>Bacillati</taxon>
        <taxon>Actinomycetota</taxon>
        <taxon>Actinomycetes</taxon>
        <taxon>Micrococcales</taxon>
        <taxon>Microbacteriaceae</taxon>
        <taxon>Microbacterium</taxon>
    </lineage>
</organism>
<evidence type="ECO:0000256" key="1">
    <source>
        <dbReference type="SAM" id="MobiDB-lite"/>
    </source>
</evidence>
<feature type="region of interest" description="Disordered" evidence="1">
    <location>
        <begin position="107"/>
        <end position="126"/>
    </location>
</feature>
<gene>
    <name evidence="2" type="ORF">BJ991_000082</name>
</gene>
<reference evidence="2 3" key="1">
    <citation type="submission" date="2020-07" db="EMBL/GenBank/DDBJ databases">
        <title>Sequencing the genomes of 1000 actinobacteria strains.</title>
        <authorList>
            <person name="Klenk H.-P."/>
        </authorList>
    </citation>
    <scope>NUCLEOTIDE SEQUENCE [LARGE SCALE GENOMIC DNA]</scope>
    <source>
        <strain evidence="2 3">DSM 24662</strain>
    </source>
</reference>
<dbReference type="Proteomes" id="UP000576969">
    <property type="component" value="Unassembled WGS sequence"/>
</dbReference>
<dbReference type="EMBL" id="JACCBV010000001">
    <property type="protein sequence ID" value="NYE18054.1"/>
    <property type="molecule type" value="Genomic_DNA"/>
</dbReference>
<dbReference type="RefSeq" id="WP_179486496.1">
    <property type="nucleotide sequence ID" value="NZ_JACCBV010000001.1"/>
</dbReference>
<accession>A0A7Y9KJR6</accession>
<keyword evidence="3" id="KW-1185">Reference proteome</keyword>
<feature type="compositionally biased region" description="Polar residues" evidence="1">
    <location>
        <begin position="341"/>
        <end position="353"/>
    </location>
</feature>
<feature type="compositionally biased region" description="Basic and acidic residues" evidence="1">
    <location>
        <begin position="25"/>
        <end position="37"/>
    </location>
</feature>
<evidence type="ECO:0000313" key="3">
    <source>
        <dbReference type="Proteomes" id="UP000576969"/>
    </source>
</evidence>
<feature type="region of interest" description="Disordered" evidence="1">
    <location>
        <begin position="330"/>
        <end position="353"/>
    </location>
</feature>
<proteinExistence type="predicted"/>
<sequence length="353" mass="40746">MQRERARERRIRNPDAQKQWYAQNLERERARGREASKRRQRLKTLGLPPRRIERVFAAEKRANATAADEFFSHRRDRTEKRQLKLELRKVPHARSGHEVANMRRTPQGNLSALEPSGELPRVRDQSAADTYFARRRSRDEIRQLQRERVSNIDPMRAYKAALSEKTPADLLRAFEARSALGRRRAELRAALPALRERVTDAQMERLHEEVRLDAVAAHSHKRALVDHEAEVQRRVTLLAIEAFHASRPYRSKTAFRDQPNARAHTELALDQVRSPDWWRTASHEDIATIHLLARDPAAAPEETRRELMQNLNRGTVAKFGMPARELLRGDATSAPHPALIHQQTRGPTGSSLR</sequence>
<feature type="compositionally biased region" description="Basic and acidic residues" evidence="1">
    <location>
        <begin position="1"/>
        <end position="15"/>
    </location>
</feature>
<comment type="caution">
    <text evidence="2">The sequence shown here is derived from an EMBL/GenBank/DDBJ whole genome shotgun (WGS) entry which is preliminary data.</text>
</comment>